<feature type="domain" description="ABC transmembrane type-1" evidence="11">
    <location>
        <begin position="540"/>
        <end position="662"/>
    </location>
</feature>
<evidence type="ECO:0000313" key="12">
    <source>
        <dbReference type="EMBL" id="KAG2222224.1"/>
    </source>
</evidence>
<evidence type="ECO:0000256" key="1">
    <source>
        <dbReference type="ARBA" id="ARBA00004127"/>
    </source>
</evidence>
<dbReference type="InterPro" id="IPR050173">
    <property type="entry name" value="ABC_transporter_C-like"/>
</dbReference>
<protein>
    <submittedName>
        <fullName evidence="12">Uncharacterized protein</fullName>
    </submittedName>
</protein>
<comment type="caution">
    <text evidence="12">The sequence shown here is derived from an EMBL/GenBank/DDBJ whole genome shotgun (WGS) entry which is preliminary data.</text>
</comment>
<dbReference type="PANTHER" id="PTHR24223">
    <property type="entry name" value="ATP-BINDING CASSETTE SUB-FAMILY C"/>
    <property type="match status" value="1"/>
</dbReference>
<keyword evidence="3 9" id="KW-0812">Transmembrane</keyword>
<keyword evidence="2" id="KW-0813">Transport</keyword>
<dbReference type="GO" id="GO:0140359">
    <property type="term" value="F:ABC-type transporter activity"/>
    <property type="evidence" value="ECO:0007669"/>
    <property type="project" value="InterPro"/>
</dbReference>
<reference evidence="12 13" key="1">
    <citation type="submission" date="2020-12" db="EMBL/GenBank/DDBJ databases">
        <title>Metabolic potential, ecology and presence of endohyphal bacteria is reflected in genomic diversity of Mucoromycotina.</title>
        <authorList>
            <person name="Muszewska A."/>
            <person name="Okrasinska A."/>
            <person name="Steczkiewicz K."/>
            <person name="Drgas O."/>
            <person name="Orlowska M."/>
            <person name="Perlinska-Lenart U."/>
            <person name="Aleksandrzak-Piekarczyk T."/>
            <person name="Szatraj K."/>
            <person name="Zielenkiewicz U."/>
            <person name="Pilsyk S."/>
            <person name="Malc E."/>
            <person name="Mieczkowski P."/>
            <person name="Kruszewska J.S."/>
            <person name="Biernat P."/>
            <person name="Pawlowska J."/>
        </authorList>
    </citation>
    <scope>NUCLEOTIDE SEQUENCE [LARGE SCALE GENOMIC DNA]</scope>
    <source>
        <strain evidence="12 13">CBS 142.35</strain>
    </source>
</reference>
<dbReference type="Pfam" id="PF00664">
    <property type="entry name" value="ABC_membrane"/>
    <property type="match status" value="1"/>
</dbReference>
<keyword evidence="6" id="KW-0067">ATP-binding</keyword>
<keyword evidence="8 9" id="KW-0472">Membrane</keyword>
<evidence type="ECO:0000256" key="7">
    <source>
        <dbReference type="ARBA" id="ARBA00022989"/>
    </source>
</evidence>
<dbReference type="GO" id="GO:0000329">
    <property type="term" value="C:fungal-type vacuole membrane"/>
    <property type="evidence" value="ECO:0007669"/>
    <property type="project" value="UniProtKB-ARBA"/>
</dbReference>
<evidence type="ECO:0000256" key="3">
    <source>
        <dbReference type="ARBA" id="ARBA00022692"/>
    </source>
</evidence>
<feature type="transmembrane region" description="Helical" evidence="9">
    <location>
        <begin position="606"/>
        <end position="628"/>
    </location>
</feature>
<feature type="domain" description="ABC transporter" evidence="10">
    <location>
        <begin position="697"/>
        <end position="919"/>
    </location>
</feature>
<dbReference type="SUPFAM" id="SSF52540">
    <property type="entry name" value="P-loop containing nucleoside triphosphate hydrolases"/>
    <property type="match status" value="2"/>
</dbReference>
<feature type="transmembrane region" description="Helical" evidence="9">
    <location>
        <begin position="123"/>
        <end position="149"/>
    </location>
</feature>
<evidence type="ECO:0000259" key="10">
    <source>
        <dbReference type="PROSITE" id="PS50893"/>
    </source>
</evidence>
<keyword evidence="5" id="KW-0547">Nucleotide-binding</keyword>
<comment type="subcellular location">
    <subcellularLocation>
        <location evidence="1">Endomembrane system</location>
        <topology evidence="1">Multi-pass membrane protein</topology>
    </subcellularLocation>
</comment>
<dbReference type="GO" id="GO:0005524">
    <property type="term" value="F:ATP binding"/>
    <property type="evidence" value="ECO:0007669"/>
    <property type="project" value="UniProtKB-KW"/>
</dbReference>
<dbReference type="InterPro" id="IPR003439">
    <property type="entry name" value="ABC_transporter-like_ATP-bd"/>
</dbReference>
<sequence>MVGSVGWVGVGVMLVNIPVQLLLERLYQASLCVYDINQNKRLRIIRDILHGFCIIRSYAWEIPFMRKMIDMKNNELNSLRHLGIIAATKYSIFSTHFIPLIASFATFFTFSHVYHQQTLSNRFMLVTIAIYDLLNGPVSDIVLYLQLLVRSRKALKKLQIFLLSLSISDTVTSHPFNHHQHDGNYNQQHQHGNSESNLPIIEVQQAAFRLPSQQQLILHSLDLSIKKGELIGIVGSRRTDFIKALLGQLVKTEGELFIRGSVAYVSQDPWIFNSNLQDNIVFGRPWDPLFYRNVLDLCEISEEQTIQKQKSRISLARAIYSRADIYLLDDPFNVEHDINLQLARRLFHRVIQGHLQTKTRILATHTFSCLHQLERIIMLWDSKLVMDGSFGDLMSKQRGQLYHIMAINQDQNNIPSLDERSNSLPSLQSFNSNNSSFGKSNNNINDDNDNSCSTIEANFRFDDDIGDENEQSNNKSDQEEQMKQCWSTYAKSCSIIAITTVILFQVLSQVAKVGSYMWYRHEKSFCFIHLRRHYLTASLRYHRLVSASESHIDSIMMELVSGSTTIRTYKQDHRFIADSEAKVANYQRICFLAASCDRWVAIRAEFLGALALLGAALFAVLDVVYGAAPVIDARLSGLSLYYAMSIPSSLSYIIRLYQNIELKMTSIKRIQKSLPHEQNEHKDTISINPSWPEYGRVVFQNYTSYTTDSSLFNGATFTINPGERISVVGGDVRSDLLRQTNNNIISGNIDIDGIDIHTLRLSDLRSRITVILAEPILFEHATLRENLDPSEEYDDLAIWEVLNLVQLDVQGDIDAPFHQQKFTKEQCWLLTFARALLRAPQVLIIEESNEIGVEVDETVRKILQHQLSKSTRIINTSKLDTIMESDRVLIFDQEGYINAFDTPHNILKYQGSLLNTLRSSSWDGFNTIHK</sequence>
<dbReference type="EMBL" id="JAEPRB010000089">
    <property type="protein sequence ID" value="KAG2222224.1"/>
    <property type="molecule type" value="Genomic_DNA"/>
</dbReference>
<dbReference type="GO" id="GO:0012505">
    <property type="term" value="C:endomembrane system"/>
    <property type="evidence" value="ECO:0007669"/>
    <property type="project" value="UniProtKB-SubCell"/>
</dbReference>
<dbReference type="InterPro" id="IPR036640">
    <property type="entry name" value="ABC1_TM_sf"/>
</dbReference>
<keyword evidence="13" id="KW-1185">Reference proteome</keyword>
<dbReference type="AlphaFoldDB" id="A0A8H7S283"/>
<dbReference type="Pfam" id="PF00005">
    <property type="entry name" value="ABC_tran"/>
    <property type="match status" value="2"/>
</dbReference>
<feature type="domain" description="ABC transporter" evidence="10">
    <location>
        <begin position="201"/>
        <end position="406"/>
    </location>
</feature>
<keyword evidence="7 9" id="KW-1133">Transmembrane helix</keyword>
<dbReference type="InterPro" id="IPR011527">
    <property type="entry name" value="ABC1_TM_dom"/>
</dbReference>
<evidence type="ECO:0000256" key="4">
    <source>
        <dbReference type="ARBA" id="ARBA00022737"/>
    </source>
</evidence>
<dbReference type="OrthoDB" id="2279636at2759"/>
<name>A0A8H7S283_9FUNG</name>
<dbReference type="InterPro" id="IPR027417">
    <property type="entry name" value="P-loop_NTPase"/>
</dbReference>
<feature type="transmembrane region" description="Helical" evidence="9">
    <location>
        <begin position="90"/>
        <end position="111"/>
    </location>
</feature>
<gene>
    <name evidence="12" type="ORF">INT45_014121</name>
</gene>
<evidence type="ECO:0000256" key="5">
    <source>
        <dbReference type="ARBA" id="ARBA00022741"/>
    </source>
</evidence>
<accession>A0A8H7S283</accession>
<evidence type="ECO:0000256" key="8">
    <source>
        <dbReference type="ARBA" id="ARBA00023136"/>
    </source>
</evidence>
<dbReference type="GO" id="GO:0016887">
    <property type="term" value="F:ATP hydrolysis activity"/>
    <property type="evidence" value="ECO:0007669"/>
    <property type="project" value="InterPro"/>
</dbReference>
<evidence type="ECO:0000256" key="9">
    <source>
        <dbReference type="SAM" id="Phobius"/>
    </source>
</evidence>
<dbReference type="SUPFAM" id="SSF90123">
    <property type="entry name" value="ABC transporter transmembrane region"/>
    <property type="match status" value="2"/>
</dbReference>
<keyword evidence="4" id="KW-0677">Repeat</keyword>
<evidence type="ECO:0000256" key="6">
    <source>
        <dbReference type="ARBA" id="ARBA00022840"/>
    </source>
</evidence>
<evidence type="ECO:0000313" key="13">
    <source>
        <dbReference type="Proteomes" id="UP000646827"/>
    </source>
</evidence>
<dbReference type="Proteomes" id="UP000646827">
    <property type="component" value="Unassembled WGS sequence"/>
</dbReference>
<dbReference type="PROSITE" id="PS50893">
    <property type="entry name" value="ABC_TRANSPORTER_2"/>
    <property type="match status" value="2"/>
</dbReference>
<dbReference type="Gene3D" id="3.40.50.300">
    <property type="entry name" value="P-loop containing nucleotide triphosphate hydrolases"/>
    <property type="match status" value="2"/>
</dbReference>
<proteinExistence type="predicted"/>
<feature type="transmembrane region" description="Helical" evidence="9">
    <location>
        <begin position="6"/>
        <end position="23"/>
    </location>
</feature>
<organism evidence="12 13">
    <name type="scientific">Circinella minor</name>
    <dbReference type="NCBI Taxonomy" id="1195481"/>
    <lineage>
        <taxon>Eukaryota</taxon>
        <taxon>Fungi</taxon>
        <taxon>Fungi incertae sedis</taxon>
        <taxon>Mucoromycota</taxon>
        <taxon>Mucoromycotina</taxon>
        <taxon>Mucoromycetes</taxon>
        <taxon>Mucorales</taxon>
        <taxon>Lichtheimiaceae</taxon>
        <taxon>Circinella</taxon>
    </lineage>
</organism>
<evidence type="ECO:0000256" key="2">
    <source>
        <dbReference type="ARBA" id="ARBA00022448"/>
    </source>
</evidence>
<dbReference type="Gene3D" id="1.20.1560.10">
    <property type="entry name" value="ABC transporter type 1, transmembrane domain"/>
    <property type="match status" value="2"/>
</dbReference>
<dbReference type="PANTHER" id="PTHR24223:SF443">
    <property type="entry name" value="MULTIDRUG-RESISTANCE LIKE PROTEIN 1, ISOFORM I"/>
    <property type="match status" value="1"/>
</dbReference>
<dbReference type="PROSITE" id="PS50929">
    <property type="entry name" value="ABC_TM1F"/>
    <property type="match status" value="1"/>
</dbReference>
<evidence type="ECO:0000259" key="11">
    <source>
        <dbReference type="PROSITE" id="PS50929"/>
    </source>
</evidence>